<gene>
    <name evidence="1" type="ORF">S03H2_36229</name>
</gene>
<feature type="non-terminal residue" evidence="1">
    <location>
        <position position="1"/>
    </location>
</feature>
<protein>
    <submittedName>
        <fullName evidence="1">Uncharacterized protein</fullName>
    </submittedName>
</protein>
<comment type="caution">
    <text evidence="1">The sequence shown here is derived from an EMBL/GenBank/DDBJ whole genome shotgun (WGS) entry which is preliminary data.</text>
</comment>
<name>X1HB43_9ZZZZ</name>
<evidence type="ECO:0000313" key="1">
    <source>
        <dbReference type="EMBL" id="GAH54300.1"/>
    </source>
</evidence>
<accession>X1HB43</accession>
<organism evidence="1">
    <name type="scientific">marine sediment metagenome</name>
    <dbReference type="NCBI Taxonomy" id="412755"/>
    <lineage>
        <taxon>unclassified sequences</taxon>
        <taxon>metagenomes</taxon>
        <taxon>ecological metagenomes</taxon>
    </lineage>
</organism>
<dbReference type="EMBL" id="BARU01022221">
    <property type="protein sequence ID" value="GAH54300.1"/>
    <property type="molecule type" value="Genomic_DNA"/>
</dbReference>
<sequence length="240" mass="26046">AKIATMIEEAAPPLNHVDNHLPDGTDPIVLPGDIDTGQIIKWDGTKFDGIDAPAVGVAEHGIQHQPDGDDPIVTSDDMSPGPILTWNGEKFVGMAVPAAGAYPSPISINPSAFLPVTDTVDYICDGKLIKPRESLDGLDLYASVHLPHAVTVTKVTLFAYRDDDEACLDLVLRQVHPLGTVHDMCIIEADWTDGDNNASNETISYPIIDNTAYSYSLYICMEPNDNINDVQFMRAQIDFS</sequence>
<proteinExistence type="predicted"/>
<reference evidence="1" key="1">
    <citation type="journal article" date="2014" name="Front. Microbiol.">
        <title>High frequency of phylogenetically diverse reductive dehalogenase-homologous genes in deep subseafloor sedimentary metagenomes.</title>
        <authorList>
            <person name="Kawai M."/>
            <person name="Futagami T."/>
            <person name="Toyoda A."/>
            <person name="Takaki Y."/>
            <person name="Nishi S."/>
            <person name="Hori S."/>
            <person name="Arai W."/>
            <person name="Tsubouchi T."/>
            <person name="Morono Y."/>
            <person name="Uchiyama I."/>
            <person name="Ito T."/>
            <person name="Fujiyama A."/>
            <person name="Inagaki F."/>
            <person name="Takami H."/>
        </authorList>
    </citation>
    <scope>NUCLEOTIDE SEQUENCE</scope>
    <source>
        <strain evidence="1">Expedition CK06-06</strain>
    </source>
</reference>
<dbReference type="AlphaFoldDB" id="X1HB43"/>